<evidence type="ECO:0000256" key="1">
    <source>
        <dbReference type="SAM" id="Coils"/>
    </source>
</evidence>
<feature type="coiled-coil region" evidence="1">
    <location>
        <begin position="181"/>
        <end position="208"/>
    </location>
</feature>
<comment type="caution">
    <text evidence="2">The sequence shown here is derived from an EMBL/GenBank/DDBJ whole genome shotgun (WGS) entry which is preliminary data.</text>
</comment>
<keyword evidence="3" id="KW-1185">Reference proteome</keyword>
<gene>
    <name evidence="2" type="ORF">KY290_027776</name>
</gene>
<organism evidence="2 3">
    <name type="scientific">Solanum tuberosum</name>
    <name type="common">Potato</name>
    <dbReference type="NCBI Taxonomy" id="4113"/>
    <lineage>
        <taxon>Eukaryota</taxon>
        <taxon>Viridiplantae</taxon>
        <taxon>Streptophyta</taxon>
        <taxon>Embryophyta</taxon>
        <taxon>Tracheophyta</taxon>
        <taxon>Spermatophyta</taxon>
        <taxon>Magnoliopsida</taxon>
        <taxon>eudicotyledons</taxon>
        <taxon>Gunneridae</taxon>
        <taxon>Pentapetalae</taxon>
        <taxon>asterids</taxon>
        <taxon>lamiids</taxon>
        <taxon>Solanales</taxon>
        <taxon>Solanaceae</taxon>
        <taxon>Solanoideae</taxon>
        <taxon>Solaneae</taxon>
        <taxon>Solanum</taxon>
    </lineage>
</organism>
<dbReference type="Proteomes" id="UP000826656">
    <property type="component" value="Unassembled WGS sequence"/>
</dbReference>
<accession>A0ABQ7UG23</accession>
<evidence type="ECO:0000313" key="2">
    <source>
        <dbReference type="EMBL" id="KAH0748544.1"/>
    </source>
</evidence>
<keyword evidence="1" id="KW-0175">Coiled coil</keyword>
<sequence length="237" mass="26576">MGKEETRRFCINATGSASSISSVVRGKHINLTPDIVAQILGVANTGWCHYLKQSWPPLDGLPSALEIVRKFSNDPTVEDYSRVDKGAMLPLHRLHVLGYGFWLGEIFEYLKIYVKVWEVQTTNDVLGTANHDVVPTPRRSANAYLQRLRAQLTLKDEEIAALRVSHNATMDQLHVSYGLEHDRLVEEIAELKEDLAKYEAALEVEKSTNSENLKGLLDLFKYTPQSSSPLTTSSKIP</sequence>
<reference evidence="2 3" key="1">
    <citation type="journal article" date="2021" name="bioRxiv">
        <title>Chromosome-scale and haplotype-resolved genome assembly of a tetraploid potato cultivar.</title>
        <authorList>
            <person name="Sun H."/>
            <person name="Jiao W.-B."/>
            <person name="Krause K."/>
            <person name="Campoy J.A."/>
            <person name="Goel M."/>
            <person name="Folz-Donahue K."/>
            <person name="Kukat C."/>
            <person name="Huettel B."/>
            <person name="Schneeberger K."/>
        </authorList>
    </citation>
    <scope>NUCLEOTIDE SEQUENCE [LARGE SCALE GENOMIC DNA]</scope>
    <source>
        <strain evidence="2">SolTubOtavaFocal</strain>
        <tissue evidence="2">Leaves</tissue>
    </source>
</reference>
<name>A0ABQ7UG23_SOLTU</name>
<proteinExistence type="predicted"/>
<dbReference type="EMBL" id="JAIVGD010000019">
    <property type="protein sequence ID" value="KAH0748544.1"/>
    <property type="molecule type" value="Genomic_DNA"/>
</dbReference>
<evidence type="ECO:0000313" key="3">
    <source>
        <dbReference type="Proteomes" id="UP000826656"/>
    </source>
</evidence>
<protein>
    <submittedName>
        <fullName evidence="2">Uncharacterized protein</fullName>
    </submittedName>
</protein>